<organism evidence="1 2">
    <name type="scientific">Dreissena polymorpha</name>
    <name type="common">Zebra mussel</name>
    <name type="synonym">Mytilus polymorpha</name>
    <dbReference type="NCBI Taxonomy" id="45954"/>
    <lineage>
        <taxon>Eukaryota</taxon>
        <taxon>Metazoa</taxon>
        <taxon>Spiralia</taxon>
        <taxon>Lophotrochozoa</taxon>
        <taxon>Mollusca</taxon>
        <taxon>Bivalvia</taxon>
        <taxon>Autobranchia</taxon>
        <taxon>Heteroconchia</taxon>
        <taxon>Euheterodonta</taxon>
        <taxon>Imparidentia</taxon>
        <taxon>Neoheterodontei</taxon>
        <taxon>Myida</taxon>
        <taxon>Dreissenoidea</taxon>
        <taxon>Dreissenidae</taxon>
        <taxon>Dreissena</taxon>
    </lineage>
</organism>
<accession>A0A9D4KXL3</accession>
<evidence type="ECO:0000313" key="2">
    <source>
        <dbReference type="Proteomes" id="UP000828390"/>
    </source>
</evidence>
<protein>
    <submittedName>
        <fullName evidence="1">Uncharacterized protein</fullName>
    </submittedName>
</protein>
<reference evidence="1" key="2">
    <citation type="submission" date="2020-11" db="EMBL/GenBank/DDBJ databases">
        <authorList>
            <person name="McCartney M.A."/>
            <person name="Auch B."/>
            <person name="Kono T."/>
            <person name="Mallez S."/>
            <person name="Becker A."/>
            <person name="Gohl D.M."/>
            <person name="Silverstein K.A.T."/>
            <person name="Koren S."/>
            <person name="Bechman K.B."/>
            <person name="Herman A."/>
            <person name="Abrahante J.E."/>
            <person name="Garbe J."/>
        </authorList>
    </citation>
    <scope>NUCLEOTIDE SEQUENCE</scope>
    <source>
        <strain evidence="1">Duluth1</strain>
        <tissue evidence="1">Whole animal</tissue>
    </source>
</reference>
<dbReference type="EMBL" id="JAIWYP010000003">
    <property type="protein sequence ID" value="KAH3848033.1"/>
    <property type="molecule type" value="Genomic_DNA"/>
</dbReference>
<gene>
    <name evidence="1" type="ORF">DPMN_090371</name>
</gene>
<reference evidence="1" key="1">
    <citation type="journal article" date="2019" name="bioRxiv">
        <title>The Genome of the Zebra Mussel, Dreissena polymorpha: A Resource for Invasive Species Research.</title>
        <authorList>
            <person name="McCartney M.A."/>
            <person name="Auch B."/>
            <person name="Kono T."/>
            <person name="Mallez S."/>
            <person name="Zhang Y."/>
            <person name="Obille A."/>
            <person name="Becker A."/>
            <person name="Abrahante J.E."/>
            <person name="Garbe J."/>
            <person name="Badalamenti J.P."/>
            <person name="Herman A."/>
            <person name="Mangelson H."/>
            <person name="Liachko I."/>
            <person name="Sullivan S."/>
            <person name="Sone E.D."/>
            <person name="Koren S."/>
            <person name="Silverstein K.A.T."/>
            <person name="Beckman K.B."/>
            <person name="Gohl D.M."/>
        </authorList>
    </citation>
    <scope>NUCLEOTIDE SEQUENCE</scope>
    <source>
        <strain evidence="1">Duluth1</strain>
        <tissue evidence="1">Whole animal</tissue>
    </source>
</reference>
<sequence>MLMIDTVYEYYRSREAHHWEQVLMWRIRALNVYEIGRVITRVALDELDQDAFISTSSLIRADVISKSSELVLQYD</sequence>
<dbReference type="Proteomes" id="UP000828390">
    <property type="component" value="Unassembled WGS sequence"/>
</dbReference>
<name>A0A9D4KXL3_DREPO</name>
<keyword evidence="2" id="KW-1185">Reference proteome</keyword>
<comment type="caution">
    <text evidence="1">The sequence shown here is derived from an EMBL/GenBank/DDBJ whole genome shotgun (WGS) entry which is preliminary data.</text>
</comment>
<dbReference type="AlphaFoldDB" id="A0A9D4KXL3"/>
<proteinExistence type="predicted"/>
<evidence type="ECO:0000313" key="1">
    <source>
        <dbReference type="EMBL" id="KAH3848033.1"/>
    </source>
</evidence>